<protein>
    <submittedName>
        <fullName evidence="2">Uncharacterized protein</fullName>
    </submittedName>
</protein>
<name>A0A4Z2FUW0_9TELE</name>
<feature type="compositionally biased region" description="Basic residues" evidence="1">
    <location>
        <begin position="20"/>
        <end position="33"/>
    </location>
</feature>
<evidence type="ECO:0000313" key="3">
    <source>
        <dbReference type="Proteomes" id="UP000314294"/>
    </source>
</evidence>
<evidence type="ECO:0000313" key="2">
    <source>
        <dbReference type="EMBL" id="TNN45018.1"/>
    </source>
</evidence>
<dbReference type="AlphaFoldDB" id="A0A4Z2FUW0"/>
<dbReference type="EMBL" id="SRLO01000872">
    <property type="protein sequence ID" value="TNN45018.1"/>
    <property type="molecule type" value="Genomic_DNA"/>
</dbReference>
<feature type="compositionally biased region" description="Basic residues" evidence="1">
    <location>
        <begin position="54"/>
        <end position="65"/>
    </location>
</feature>
<feature type="region of interest" description="Disordered" evidence="1">
    <location>
        <begin position="1"/>
        <end position="65"/>
    </location>
</feature>
<feature type="compositionally biased region" description="Basic and acidic residues" evidence="1">
    <location>
        <begin position="34"/>
        <end position="53"/>
    </location>
</feature>
<comment type="caution">
    <text evidence="2">The sequence shown here is derived from an EMBL/GenBank/DDBJ whole genome shotgun (WGS) entry which is preliminary data.</text>
</comment>
<evidence type="ECO:0000256" key="1">
    <source>
        <dbReference type="SAM" id="MobiDB-lite"/>
    </source>
</evidence>
<gene>
    <name evidence="2" type="ORF">EYF80_044790</name>
</gene>
<organism evidence="2 3">
    <name type="scientific">Liparis tanakae</name>
    <name type="common">Tanaka's snailfish</name>
    <dbReference type="NCBI Taxonomy" id="230148"/>
    <lineage>
        <taxon>Eukaryota</taxon>
        <taxon>Metazoa</taxon>
        <taxon>Chordata</taxon>
        <taxon>Craniata</taxon>
        <taxon>Vertebrata</taxon>
        <taxon>Euteleostomi</taxon>
        <taxon>Actinopterygii</taxon>
        <taxon>Neopterygii</taxon>
        <taxon>Teleostei</taxon>
        <taxon>Neoteleostei</taxon>
        <taxon>Acanthomorphata</taxon>
        <taxon>Eupercaria</taxon>
        <taxon>Perciformes</taxon>
        <taxon>Cottioidei</taxon>
        <taxon>Cottales</taxon>
        <taxon>Liparidae</taxon>
        <taxon>Liparis</taxon>
    </lineage>
</organism>
<keyword evidence="3" id="KW-1185">Reference proteome</keyword>
<sequence>MSTLRRPRGVRLAVTLHAEKRARRARPRAQRRPLHAESFLRESNPRERESDMKRGKRRKGSVTHP</sequence>
<dbReference type="Proteomes" id="UP000314294">
    <property type="component" value="Unassembled WGS sequence"/>
</dbReference>
<proteinExistence type="predicted"/>
<reference evidence="2 3" key="1">
    <citation type="submission" date="2019-03" db="EMBL/GenBank/DDBJ databases">
        <title>First draft genome of Liparis tanakae, snailfish: a comprehensive survey of snailfish specific genes.</title>
        <authorList>
            <person name="Kim W."/>
            <person name="Song I."/>
            <person name="Jeong J.-H."/>
            <person name="Kim D."/>
            <person name="Kim S."/>
            <person name="Ryu S."/>
            <person name="Song J.Y."/>
            <person name="Lee S.K."/>
        </authorList>
    </citation>
    <scope>NUCLEOTIDE SEQUENCE [LARGE SCALE GENOMIC DNA]</scope>
    <source>
        <tissue evidence="2">Muscle</tissue>
    </source>
</reference>
<accession>A0A4Z2FUW0</accession>